<dbReference type="GO" id="GO:0005975">
    <property type="term" value="P:carbohydrate metabolic process"/>
    <property type="evidence" value="ECO:0007669"/>
    <property type="project" value="InterPro"/>
</dbReference>
<dbReference type="SUPFAM" id="SSF48208">
    <property type="entry name" value="Six-hairpin glycosidases"/>
    <property type="match status" value="1"/>
</dbReference>
<keyword evidence="2" id="KW-0378">Hydrolase</keyword>
<evidence type="ECO:0000259" key="1">
    <source>
        <dbReference type="Pfam" id="PF03632"/>
    </source>
</evidence>
<dbReference type="EMBL" id="JADIMO010000035">
    <property type="protein sequence ID" value="MBO8444651.1"/>
    <property type="molecule type" value="Genomic_DNA"/>
</dbReference>
<comment type="caution">
    <text evidence="2">The sequence shown here is derived from an EMBL/GenBank/DDBJ whole genome shotgun (WGS) entry which is preliminary data.</text>
</comment>
<proteinExistence type="predicted"/>
<feature type="domain" description="Glycoside hydrolase family 65 central catalytic" evidence="1">
    <location>
        <begin position="305"/>
        <end position="500"/>
    </location>
</feature>
<evidence type="ECO:0000313" key="3">
    <source>
        <dbReference type="Proteomes" id="UP000823619"/>
    </source>
</evidence>
<organism evidence="2 3">
    <name type="scientific">Candidatus Cryptobacteroides merdavium</name>
    <dbReference type="NCBI Taxonomy" id="2840769"/>
    <lineage>
        <taxon>Bacteria</taxon>
        <taxon>Pseudomonadati</taxon>
        <taxon>Bacteroidota</taxon>
        <taxon>Bacteroidia</taxon>
        <taxon>Bacteroidales</taxon>
        <taxon>Candidatus Cryptobacteroides</taxon>
    </lineage>
</organism>
<dbReference type="InterPro" id="IPR037018">
    <property type="entry name" value="GH65_N"/>
</dbReference>
<protein>
    <submittedName>
        <fullName evidence="2">Glycoside hydrolase family 65 protein</fullName>
    </submittedName>
</protein>
<dbReference type="AlphaFoldDB" id="A0A9D9EB38"/>
<reference evidence="2" key="1">
    <citation type="submission" date="2020-10" db="EMBL/GenBank/DDBJ databases">
        <authorList>
            <person name="Gilroy R."/>
        </authorList>
    </citation>
    <scope>NUCLEOTIDE SEQUENCE</scope>
    <source>
        <strain evidence="2">D5-748</strain>
    </source>
</reference>
<sequence length="677" mass="74725">MAAGRSYALAAAFPGYEEDFKAAGADSSFILTYVKDYSSDSEEYAGICAANGTLGLLPWNGPFAVRHVMLNNVFERSGEDMVATAVRGICPFGLSMHVDGKEIGDADARGLRQEIDMKRAEHVTEFEVPGKVAVRYSFIALRNLPHALLMTCEIMAEDETDVTFVNRMAVPDEYVSPLSFCRSFMAESRQIDALCTGAETLHGSHSVAAAAMFMHDGTFVRSRSGAEDVISRKMKKGENASFTLAGTICSTADFSDPYNEALRQIVYIDRMTPDRLIDGHRRLWEELWKGDIEIEGDEEAQKAVRLALYSLYSFGREGTGLSIPPMGLSSRGYGGHIFWDSELWMFPPMLMLNGGIAGSMMEYRFDRLDKAIGRASAYGYRGAMFPWESDGAGEEATPVWAITGPMEHHITADVAIAAWNYFCVTQDREWLEEKGWPLISASAEFWADRASCNGDGTWSIHGVTGADEYANNVTDNAFTNGAAKTALGCAVKAAKKCGRTCPSEWAEIADGLRILRNSDGVTMEYDGYDGEMIKQADVNLLAWPLGVIMDKRQMLRDLEYYEDRIDPVNGPAMSFSIFCIQYARLGNADKAYEMFRKCWQPFVREPFGAFAETSVSDNPYFATGAGGLLQAVLSGFGGLEITEKGIVQRRSVLPPSWTCLTIRGVGPDRRTYTVFQD</sequence>
<dbReference type="PANTHER" id="PTHR11051">
    <property type="entry name" value="GLYCOSYL HYDROLASE-RELATED"/>
    <property type="match status" value="1"/>
</dbReference>
<dbReference type="InterPro" id="IPR012341">
    <property type="entry name" value="6hp_glycosidase-like_sf"/>
</dbReference>
<dbReference type="Proteomes" id="UP000823619">
    <property type="component" value="Unassembled WGS sequence"/>
</dbReference>
<dbReference type="GO" id="GO:0004553">
    <property type="term" value="F:hydrolase activity, hydrolyzing O-glycosyl compounds"/>
    <property type="evidence" value="ECO:0007669"/>
    <property type="project" value="TreeGrafter"/>
</dbReference>
<evidence type="ECO:0000313" key="2">
    <source>
        <dbReference type="EMBL" id="MBO8444651.1"/>
    </source>
</evidence>
<gene>
    <name evidence="2" type="ORF">IAC23_03015</name>
</gene>
<dbReference type="Pfam" id="PF03632">
    <property type="entry name" value="Glyco_hydro_65m"/>
    <property type="match status" value="2"/>
</dbReference>
<dbReference type="InterPro" id="IPR005195">
    <property type="entry name" value="Glyco_hydro_65_M"/>
</dbReference>
<accession>A0A9D9EB38</accession>
<dbReference type="Gene3D" id="1.50.10.10">
    <property type="match status" value="1"/>
</dbReference>
<name>A0A9D9EB38_9BACT</name>
<feature type="domain" description="Glycoside hydrolase family 65 central catalytic" evidence="1">
    <location>
        <begin position="529"/>
        <end position="598"/>
    </location>
</feature>
<dbReference type="InterPro" id="IPR008928">
    <property type="entry name" value="6-hairpin_glycosidase_sf"/>
</dbReference>
<dbReference type="Gene3D" id="2.70.98.40">
    <property type="entry name" value="Glycoside hydrolase, family 65, N-terminal domain"/>
    <property type="match status" value="1"/>
</dbReference>
<reference evidence="2" key="2">
    <citation type="journal article" date="2021" name="PeerJ">
        <title>Extensive microbial diversity within the chicken gut microbiome revealed by metagenomics and culture.</title>
        <authorList>
            <person name="Gilroy R."/>
            <person name="Ravi A."/>
            <person name="Getino M."/>
            <person name="Pursley I."/>
            <person name="Horton D.L."/>
            <person name="Alikhan N.F."/>
            <person name="Baker D."/>
            <person name="Gharbi K."/>
            <person name="Hall N."/>
            <person name="Watson M."/>
            <person name="Adriaenssens E.M."/>
            <person name="Foster-Nyarko E."/>
            <person name="Jarju S."/>
            <person name="Secka A."/>
            <person name="Antonio M."/>
            <person name="Oren A."/>
            <person name="Chaudhuri R.R."/>
            <person name="La Ragione R."/>
            <person name="Hildebrand F."/>
            <person name="Pallen M.J."/>
        </authorList>
    </citation>
    <scope>NUCLEOTIDE SEQUENCE</scope>
    <source>
        <strain evidence="2">D5-748</strain>
    </source>
</reference>
<dbReference type="PANTHER" id="PTHR11051:SF8">
    <property type="entry name" value="PROTEIN-GLUCOSYLGALACTOSYLHYDROXYLYSINE GLUCOSIDASE"/>
    <property type="match status" value="1"/>
</dbReference>